<dbReference type="HOGENOM" id="CLU_3188430_0_0_5"/>
<gene>
    <name evidence="1" type="ordered locus">RrIowa_0438</name>
</gene>
<proteinExistence type="predicted"/>
<sequence length="50" mass="5859">MSLLMKKSTRHSYIKIPINSDTQNIEAADKEDGYNRMRRGIDRDCKRSSK</sequence>
<dbReference type="AlphaFoldDB" id="B0BWV2"/>
<protein>
    <submittedName>
        <fullName evidence="1">Uncharacterized protein</fullName>
    </submittedName>
</protein>
<evidence type="ECO:0000313" key="1">
    <source>
        <dbReference type="EMBL" id="ABY72328.1"/>
    </source>
</evidence>
<organism evidence="1 2">
    <name type="scientific">Rickettsia rickettsii (strain Iowa)</name>
    <dbReference type="NCBI Taxonomy" id="452659"/>
    <lineage>
        <taxon>Bacteria</taxon>
        <taxon>Pseudomonadati</taxon>
        <taxon>Pseudomonadota</taxon>
        <taxon>Alphaproteobacteria</taxon>
        <taxon>Rickettsiales</taxon>
        <taxon>Rickettsiaceae</taxon>
        <taxon>Rickettsieae</taxon>
        <taxon>Rickettsia</taxon>
        <taxon>spotted fever group</taxon>
    </lineage>
</organism>
<accession>B0BWV2</accession>
<keyword evidence="2" id="KW-1185">Reference proteome</keyword>
<name>B0BWV2_RICRO</name>
<dbReference type="EMBL" id="CP000766">
    <property type="protein sequence ID" value="ABY72328.1"/>
    <property type="molecule type" value="Genomic_DNA"/>
</dbReference>
<reference evidence="1 2" key="2">
    <citation type="journal article" date="2015" name="Infect. Immun.">
        <title>Comparative genome sequencing of Rickettsia rickettsii strains that differ in virulence.</title>
        <authorList>
            <person name="Clark T.R."/>
            <person name="Noriea N.F."/>
            <person name="Bublitz D.C."/>
            <person name="Ellison D.W."/>
            <person name="Martens C."/>
            <person name="Lutter E.I."/>
            <person name="Hackstadt T."/>
        </authorList>
    </citation>
    <scope>NUCLEOTIDE SEQUENCE [LARGE SCALE GENOMIC DNA]</scope>
    <source>
        <strain evidence="1 2">Iowa</strain>
    </source>
</reference>
<evidence type="ECO:0000313" key="2">
    <source>
        <dbReference type="Proteomes" id="UP000000796"/>
    </source>
</evidence>
<dbReference type="KEGG" id="rrj:RrIowa_0438"/>
<reference evidence="1 2" key="1">
    <citation type="journal article" date="2008" name="Infect. Immun.">
        <title>Genomic comparison of virulent Rickettsia rickettsii Sheila Smith and avirulent Rickettsia rickettsii Iowa.</title>
        <authorList>
            <person name="Ellison D.W."/>
            <person name="Clark T.R."/>
            <person name="Sturdevant D.E."/>
            <person name="Virtaneva K."/>
            <person name="Porcella S.F."/>
            <person name="Hackstadt T."/>
        </authorList>
    </citation>
    <scope>NUCLEOTIDE SEQUENCE [LARGE SCALE GENOMIC DNA]</scope>
    <source>
        <strain evidence="1 2">Iowa</strain>
    </source>
</reference>
<dbReference type="Proteomes" id="UP000000796">
    <property type="component" value="Chromosome"/>
</dbReference>